<evidence type="ECO:0000256" key="1">
    <source>
        <dbReference type="ARBA" id="ARBA00022679"/>
    </source>
</evidence>
<evidence type="ECO:0000256" key="4">
    <source>
        <dbReference type="ARBA" id="ARBA00022840"/>
    </source>
</evidence>
<organism evidence="8 9">
    <name type="scientific">Eutrema salsugineum</name>
    <name type="common">Saltwater cress</name>
    <name type="synonym">Sisymbrium salsugineum</name>
    <dbReference type="NCBI Taxonomy" id="72664"/>
    <lineage>
        <taxon>Eukaryota</taxon>
        <taxon>Viridiplantae</taxon>
        <taxon>Streptophyta</taxon>
        <taxon>Embryophyta</taxon>
        <taxon>Tracheophyta</taxon>
        <taxon>Spermatophyta</taxon>
        <taxon>Magnoliopsida</taxon>
        <taxon>eudicotyledons</taxon>
        <taxon>Gunneridae</taxon>
        <taxon>Pentapetalae</taxon>
        <taxon>rosids</taxon>
        <taxon>malvids</taxon>
        <taxon>Brassicales</taxon>
        <taxon>Brassicaceae</taxon>
        <taxon>Eutremeae</taxon>
        <taxon>Eutrema</taxon>
    </lineage>
</organism>
<evidence type="ECO:0000256" key="5">
    <source>
        <dbReference type="PROSITE-ProRule" id="PRU10141"/>
    </source>
</evidence>
<evidence type="ECO:0000259" key="7">
    <source>
        <dbReference type="PROSITE" id="PS50011"/>
    </source>
</evidence>
<dbReference type="PROSITE" id="PS00108">
    <property type="entry name" value="PROTEIN_KINASE_ST"/>
    <property type="match status" value="1"/>
</dbReference>
<protein>
    <recommendedName>
        <fullName evidence="7">Protein kinase domain-containing protein</fullName>
    </recommendedName>
</protein>
<dbReference type="AlphaFoldDB" id="V4KHW0"/>
<keyword evidence="1" id="KW-0808">Transferase</keyword>
<dbReference type="GO" id="GO:0004674">
    <property type="term" value="F:protein serine/threonine kinase activity"/>
    <property type="evidence" value="ECO:0007669"/>
    <property type="project" value="UniProtKB-KW"/>
</dbReference>
<dbReference type="EMBL" id="KI517609">
    <property type="protein sequence ID" value="ESQ37430.1"/>
    <property type="molecule type" value="Genomic_DNA"/>
</dbReference>
<dbReference type="InterPro" id="IPR017441">
    <property type="entry name" value="Protein_kinase_ATP_BS"/>
</dbReference>
<gene>
    <name evidence="8" type="ORF">EUTSA_v10002972mg</name>
</gene>
<dbReference type="PROSITE" id="PS50011">
    <property type="entry name" value="PROTEIN_KINASE_DOM"/>
    <property type="match status" value="1"/>
</dbReference>
<dbReference type="eggNOG" id="KOG0198">
    <property type="taxonomic scope" value="Eukaryota"/>
</dbReference>
<dbReference type="SMART" id="SM00220">
    <property type="entry name" value="S_TKc"/>
    <property type="match status" value="1"/>
</dbReference>
<dbReference type="Proteomes" id="UP000030689">
    <property type="component" value="Unassembled WGS sequence"/>
</dbReference>
<dbReference type="KEGG" id="eus:EUTSA_v10002972mg"/>
<dbReference type="InterPro" id="IPR052751">
    <property type="entry name" value="Plant_MAPKKK"/>
</dbReference>
<keyword evidence="2 5" id="KW-0547">Nucleotide-binding</keyword>
<keyword evidence="3" id="KW-0418">Kinase</keyword>
<comment type="similarity">
    <text evidence="6">Belongs to the protein kinase superfamily.</text>
</comment>
<dbReference type="SUPFAM" id="SSF56112">
    <property type="entry name" value="Protein kinase-like (PK-like)"/>
    <property type="match status" value="1"/>
</dbReference>
<evidence type="ECO:0000256" key="3">
    <source>
        <dbReference type="ARBA" id="ARBA00022777"/>
    </source>
</evidence>
<dbReference type="Pfam" id="PF00069">
    <property type="entry name" value="Pkinase"/>
    <property type="match status" value="1"/>
</dbReference>
<feature type="binding site" evidence="5">
    <location>
        <position position="79"/>
    </location>
    <ligand>
        <name>ATP</name>
        <dbReference type="ChEBI" id="CHEBI:30616"/>
    </ligand>
</feature>
<reference evidence="8 9" key="1">
    <citation type="journal article" date="2013" name="Front. Plant Sci.">
        <title>The Reference Genome of the Halophytic Plant Eutrema salsugineum.</title>
        <authorList>
            <person name="Yang R."/>
            <person name="Jarvis D.E."/>
            <person name="Chen H."/>
            <person name="Beilstein M.A."/>
            <person name="Grimwood J."/>
            <person name="Jenkins J."/>
            <person name="Shu S."/>
            <person name="Prochnik S."/>
            <person name="Xin M."/>
            <person name="Ma C."/>
            <person name="Schmutz J."/>
            <person name="Wing R.A."/>
            <person name="Mitchell-Olds T."/>
            <person name="Schumaker K.S."/>
            <person name="Wang X."/>
        </authorList>
    </citation>
    <scope>NUCLEOTIDE SEQUENCE [LARGE SCALE GENOMIC DNA]</scope>
</reference>
<sequence>MERVSPPSKKSSSSSLMELRKESFDAAVLKSSSSSGKTHIGEVKKSSSWIKSQFLGRGSYGLVYLATNDEDKTTIAAIKSAEISKASTLMYEKRILTRLVSPFVVRCYGDEIARENTLFDGERTSYNLVLEYCSGQSLAKLIKTNGVLSEKNVKVFARDILYGLHYIHGQRIIHCDIKPDNIFLTPVVNRLSTNVYLAKIGDFGLAMEKGSIEYRNGWGHKRGTTSYMAPELMNHGIVDYGVDTWAFGCTVLEMLTGRDPWGEYSGLVVSKDLPKLIGQSNFIPYIPGWMSFKAQDLLRKCLVKEPALRYKLQKVQVAQSVRRRELTEQTCRRCNLRKVRHAEEGSICRKCDLRNVRPAEGADTQLITRGVSCIAVFKRCKLRTCQRRCM</sequence>
<feature type="domain" description="Protein kinase" evidence="7">
    <location>
        <begin position="49"/>
        <end position="321"/>
    </location>
</feature>
<keyword evidence="9" id="KW-1185">Reference proteome</keyword>
<keyword evidence="4 5" id="KW-0067">ATP-binding</keyword>
<dbReference type="PROSITE" id="PS00107">
    <property type="entry name" value="PROTEIN_KINASE_ATP"/>
    <property type="match status" value="1"/>
</dbReference>
<evidence type="ECO:0000256" key="2">
    <source>
        <dbReference type="ARBA" id="ARBA00022741"/>
    </source>
</evidence>
<evidence type="ECO:0000313" key="9">
    <source>
        <dbReference type="Proteomes" id="UP000030689"/>
    </source>
</evidence>
<dbReference type="PANTHER" id="PTHR48011">
    <property type="entry name" value="CCR4-NOT TRANSCRIPTIONAL COMPLEX SUBUNIT CAF120-RELATED"/>
    <property type="match status" value="1"/>
</dbReference>
<dbReference type="Gene3D" id="1.10.510.10">
    <property type="entry name" value="Transferase(Phosphotransferase) domain 1"/>
    <property type="match status" value="1"/>
</dbReference>
<dbReference type="GO" id="GO:0005524">
    <property type="term" value="F:ATP binding"/>
    <property type="evidence" value="ECO:0007669"/>
    <property type="project" value="UniProtKB-UniRule"/>
</dbReference>
<dbReference type="CDD" id="cd06606">
    <property type="entry name" value="STKc_MAPKKK"/>
    <property type="match status" value="1"/>
</dbReference>
<dbReference type="OMA" id="TKEDWIN"/>
<proteinExistence type="inferred from homology"/>
<evidence type="ECO:0000256" key="6">
    <source>
        <dbReference type="RuleBase" id="RU000304"/>
    </source>
</evidence>
<dbReference type="STRING" id="72664.V4KHW0"/>
<accession>V4KHW0</accession>
<evidence type="ECO:0000313" key="8">
    <source>
        <dbReference type="EMBL" id="ESQ37430.1"/>
    </source>
</evidence>
<name>V4KHW0_EUTSA</name>
<dbReference type="InterPro" id="IPR000719">
    <property type="entry name" value="Prot_kinase_dom"/>
</dbReference>
<dbReference type="PANTHER" id="PTHR48011:SF85">
    <property type="entry name" value="PROTEIN KINASE SUPERFAMILY PROTEIN"/>
    <property type="match status" value="1"/>
</dbReference>
<keyword evidence="6" id="KW-0723">Serine/threonine-protein kinase</keyword>
<dbReference type="GO" id="GO:0007165">
    <property type="term" value="P:signal transduction"/>
    <property type="evidence" value="ECO:0007669"/>
    <property type="project" value="TreeGrafter"/>
</dbReference>
<dbReference type="InterPro" id="IPR008271">
    <property type="entry name" value="Ser/Thr_kinase_AS"/>
</dbReference>
<dbReference type="InterPro" id="IPR011009">
    <property type="entry name" value="Kinase-like_dom_sf"/>
</dbReference>
<dbReference type="Gramene" id="ESQ37430">
    <property type="protein sequence ID" value="ESQ37430"/>
    <property type="gene ID" value="EUTSA_v10002972mg"/>
</dbReference>